<gene>
    <name evidence="1" type="ORF">CLV30_10697</name>
</gene>
<name>A0A2P8E3Q2_9ACTN</name>
<proteinExistence type="predicted"/>
<dbReference type="AlphaFoldDB" id="A0A2P8E3Q2"/>
<comment type="caution">
    <text evidence="1">The sequence shown here is derived from an EMBL/GenBank/DDBJ whole genome shotgun (WGS) entry which is preliminary data.</text>
</comment>
<evidence type="ECO:0000313" key="1">
    <source>
        <dbReference type="EMBL" id="PSL04094.1"/>
    </source>
</evidence>
<reference evidence="1 2" key="1">
    <citation type="submission" date="2018-03" db="EMBL/GenBank/DDBJ databases">
        <title>Genomic Encyclopedia of Archaeal and Bacterial Type Strains, Phase II (KMG-II): from individual species to whole genera.</title>
        <authorList>
            <person name="Goeker M."/>
        </authorList>
    </citation>
    <scope>NUCLEOTIDE SEQUENCE [LARGE SCALE GENOMIC DNA]</scope>
    <source>
        <strain evidence="1 2">DSM 45211</strain>
    </source>
</reference>
<dbReference type="Proteomes" id="UP000243528">
    <property type="component" value="Unassembled WGS sequence"/>
</dbReference>
<organism evidence="1 2">
    <name type="scientific">Haloactinopolyspora alba</name>
    <dbReference type="NCBI Taxonomy" id="648780"/>
    <lineage>
        <taxon>Bacteria</taxon>
        <taxon>Bacillati</taxon>
        <taxon>Actinomycetota</taxon>
        <taxon>Actinomycetes</taxon>
        <taxon>Jiangellales</taxon>
        <taxon>Jiangellaceae</taxon>
        <taxon>Haloactinopolyspora</taxon>
    </lineage>
</organism>
<protein>
    <submittedName>
        <fullName evidence="1">Uncharacterized protein</fullName>
    </submittedName>
</protein>
<keyword evidence="2" id="KW-1185">Reference proteome</keyword>
<accession>A0A2P8E3Q2</accession>
<sequence length="78" mass="8731">MTDLVDYAPPVPSLADGVPYRPRMRVEHEAKGRGCVEWLRLPTKDKDVPVEAVVMWDSGEPAKPVPISELWEAESSDK</sequence>
<dbReference type="EMBL" id="PYGE01000006">
    <property type="protein sequence ID" value="PSL04094.1"/>
    <property type="molecule type" value="Genomic_DNA"/>
</dbReference>
<evidence type="ECO:0000313" key="2">
    <source>
        <dbReference type="Proteomes" id="UP000243528"/>
    </source>
</evidence>
<dbReference type="RefSeq" id="WP_106537116.1">
    <property type="nucleotide sequence ID" value="NZ_ML142900.1"/>
</dbReference>